<feature type="domain" description="Chitin-binding type-1" evidence="4">
    <location>
        <begin position="271"/>
        <end position="315"/>
    </location>
</feature>
<dbReference type="SMART" id="SM00270">
    <property type="entry name" value="ChtBD1"/>
    <property type="match status" value="7"/>
</dbReference>
<evidence type="ECO:0000256" key="2">
    <source>
        <dbReference type="ARBA" id="ARBA00023157"/>
    </source>
</evidence>
<dbReference type="InterPro" id="IPR018371">
    <property type="entry name" value="Chitin-binding_1_CS"/>
</dbReference>
<feature type="disulfide bond" evidence="3">
    <location>
        <begin position="283"/>
        <end position="295"/>
    </location>
</feature>
<dbReference type="PROSITE" id="PS50941">
    <property type="entry name" value="CHIT_BIND_I_2"/>
    <property type="match status" value="7"/>
</dbReference>
<dbReference type="Pfam" id="PF00187">
    <property type="entry name" value="Chitin_bind_1"/>
    <property type="match status" value="5"/>
</dbReference>
<dbReference type="SUPFAM" id="SSF57016">
    <property type="entry name" value="Plant lectins/antimicrobial peptides"/>
    <property type="match status" value="7"/>
</dbReference>
<feature type="disulfide bond" evidence="3">
    <location>
        <begin position="135"/>
        <end position="149"/>
    </location>
</feature>
<evidence type="ECO:0000256" key="3">
    <source>
        <dbReference type="PROSITE-ProRule" id="PRU00261"/>
    </source>
</evidence>
<feature type="domain" description="Chitin-binding type-1" evidence="4">
    <location>
        <begin position="319"/>
        <end position="362"/>
    </location>
</feature>
<sequence length="426" mass="43729">GLSNNTSPDGRCGRDNGQFVCPPGYCCSNWGYCGSNSTFCGQGCQDDFGFCAPSSTAPSGAERTYSPIGLCGLENGFFCRTDEEARCCSQYGYCGSTDEYCGRGCQAAFGECYEQTGDGRCGGGPDGQSCAAGACCSPDGFCGSGLAWCGEGCQPKFGACYGLGNCGGAFELGCASSDCCSEWGYCGNTTEYCGEGCQSGFGTSSSTTSTASSTSAIPTFAPGSGRCGGSTSLQCAAGLCCSFDGFCGNTTDYCGFDCQESFGLCASDRPNGACGGTNPTVFCLENACCSADGFCGQTEEFCGNGCDPRYGQCSPYVPEGFCGGPIPVLCPEGLCCSGDSICGNSTEACGTGCQSDFGFCPGPSPTATSVTATTGKKEWCRHSGHANLASRVFLHGDHDRHSDFDLHNYAILYDELLDSIYGHDTQ</sequence>
<evidence type="ECO:0000256" key="1">
    <source>
        <dbReference type="ARBA" id="ARBA00022669"/>
    </source>
</evidence>
<feature type="disulfide bond" evidence="3">
    <location>
        <begin position="121"/>
        <end position="136"/>
    </location>
</feature>
<feature type="disulfide bond" evidence="3">
    <location>
        <begin position="130"/>
        <end position="142"/>
    </location>
</feature>
<keyword evidence="2 3" id="KW-1015">Disulfide bond</keyword>
<dbReference type="GO" id="GO:0008061">
    <property type="term" value="F:chitin binding"/>
    <property type="evidence" value="ECO:0007669"/>
    <property type="project" value="UniProtKB-UniRule"/>
</dbReference>
<feature type="domain" description="Chitin-binding type-1" evidence="4">
    <location>
        <begin position="224"/>
        <end position="267"/>
    </location>
</feature>
<keyword evidence="1 3" id="KW-0147">Chitin-binding</keyword>
<dbReference type="PROSITE" id="PS00026">
    <property type="entry name" value="CHIT_BIND_I_1"/>
    <property type="match status" value="3"/>
</dbReference>
<feature type="domain" description="Chitin-binding type-1" evidence="4">
    <location>
        <begin position="163"/>
        <end position="206"/>
    </location>
</feature>
<protein>
    <recommendedName>
        <fullName evidence="4">Chitin-binding type-1 domain-containing protein</fullName>
    </recommendedName>
</protein>
<evidence type="ECO:0000259" key="4">
    <source>
        <dbReference type="PROSITE" id="PS50941"/>
    </source>
</evidence>
<dbReference type="CDD" id="cd00035">
    <property type="entry name" value="ChtBD1"/>
    <property type="match status" value="1"/>
</dbReference>
<feature type="disulfide bond" evidence="3">
    <location>
        <begin position="288"/>
        <end position="302"/>
    </location>
</feature>
<dbReference type="InterPro" id="IPR036861">
    <property type="entry name" value="Endochitinase-like_sf"/>
</dbReference>
<feature type="disulfide bond" evidence="3">
    <location>
        <begin position="21"/>
        <end position="33"/>
    </location>
</feature>
<feature type="disulfide bond" evidence="3">
    <location>
        <begin position="330"/>
        <end position="342"/>
    </location>
</feature>
<feature type="non-terminal residue" evidence="5">
    <location>
        <position position="1"/>
    </location>
</feature>
<feature type="disulfide bond" evidence="3">
    <location>
        <begin position="174"/>
        <end position="186"/>
    </location>
</feature>
<feature type="disulfide bond" evidence="3">
    <location>
        <begin position="179"/>
        <end position="193"/>
    </location>
</feature>
<dbReference type="InterPro" id="IPR001002">
    <property type="entry name" value="Chitin-bd_1"/>
</dbReference>
<dbReference type="PANTHER" id="PTHR47849">
    <property type="entry name" value="CHITIN-BINDING LECTIN 1"/>
    <property type="match status" value="1"/>
</dbReference>
<feature type="domain" description="Chitin-binding type-1" evidence="4">
    <location>
        <begin position="68"/>
        <end position="114"/>
    </location>
</feature>
<dbReference type="OrthoDB" id="5985073at2759"/>
<dbReference type="EMBL" id="ML993604">
    <property type="protein sequence ID" value="KAF2164361.1"/>
    <property type="molecule type" value="Genomic_DNA"/>
</dbReference>
<feature type="domain" description="Chitin-binding type-1" evidence="4">
    <location>
        <begin position="9"/>
        <end position="53"/>
    </location>
</feature>
<feature type="disulfide bond" evidence="3">
    <location>
        <begin position="12"/>
        <end position="27"/>
    </location>
</feature>
<dbReference type="Proteomes" id="UP000799537">
    <property type="component" value="Unassembled WGS sequence"/>
</dbReference>
<organism evidence="5 6">
    <name type="scientific">Zasmidium cellare ATCC 36951</name>
    <dbReference type="NCBI Taxonomy" id="1080233"/>
    <lineage>
        <taxon>Eukaryota</taxon>
        <taxon>Fungi</taxon>
        <taxon>Dikarya</taxon>
        <taxon>Ascomycota</taxon>
        <taxon>Pezizomycotina</taxon>
        <taxon>Dothideomycetes</taxon>
        <taxon>Dothideomycetidae</taxon>
        <taxon>Mycosphaerellales</taxon>
        <taxon>Mycosphaerellaceae</taxon>
        <taxon>Zasmidium</taxon>
    </lineage>
</organism>
<feature type="disulfide bond" evidence="3">
    <location>
        <begin position="26"/>
        <end position="40"/>
    </location>
</feature>
<gene>
    <name evidence="5" type="ORF">M409DRAFT_37061</name>
</gene>
<accession>A0A6A6CBF0</accession>
<feature type="disulfide bond" evidence="3">
    <location>
        <begin position="335"/>
        <end position="349"/>
    </location>
</feature>
<evidence type="ECO:0000313" key="5">
    <source>
        <dbReference type="EMBL" id="KAF2164361.1"/>
    </source>
</evidence>
<feature type="disulfide bond" evidence="3">
    <location>
        <begin position="87"/>
        <end position="101"/>
    </location>
</feature>
<feature type="disulfide bond" evidence="3">
    <location>
        <begin position="274"/>
        <end position="289"/>
    </location>
</feature>
<evidence type="ECO:0000313" key="6">
    <source>
        <dbReference type="Proteomes" id="UP000799537"/>
    </source>
</evidence>
<dbReference type="GeneID" id="54563936"/>
<dbReference type="AlphaFoldDB" id="A0A6A6CBF0"/>
<dbReference type="Gene3D" id="3.30.60.10">
    <property type="entry name" value="Endochitinase-like"/>
    <property type="match status" value="7"/>
</dbReference>
<dbReference type="RefSeq" id="XP_033665250.1">
    <property type="nucleotide sequence ID" value="XM_033810664.1"/>
</dbReference>
<name>A0A6A6CBF0_ZASCE</name>
<comment type="caution">
    <text evidence="3">Lacks conserved residue(s) required for the propagation of feature annotation.</text>
</comment>
<reference evidence="5" key="1">
    <citation type="journal article" date="2020" name="Stud. Mycol.">
        <title>101 Dothideomycetes genomes: a test case for predicting lifestyles and emergence of pathogens.</title>
        <authorList>
            <person name="Haridas S."/>
            <person name="Albert R."/>
            <person name="Binder M."/>
            <person name="Bloem J."/>
            <person name="Labutti K."/>
            <person name="Salamov A."/>
            <person name="Andreopoulos B."/>
            <person name="Baker S."/>
            <person name="Barry K."/>
            <person name="Bills G."/>
            <person name="Bluhm B."/>
            <person name="Cannon C."/>
            <person name="Castanera R."/>
            <person name="Culley D."/>
            <person name="Daum C."/>
            <person name="Ezra D."/>
            <person name="Gonzalez J."/>
            <person name="Henrissat B."/>
            <person name="Kuo A."/>
            <person name="Liang C."/>
            <person name="Lipzen A."/>
            <person name="Lutzoni F."/>
            <person name="Magnuson J."/>
            <person name="Mondo S."/>
            <person name="Nolan M."/>
            <person name="Ohm R."/>
            <person name="Pangilinan J."/>
            <person name="Park H.-J."/>
            <person name="Ramirez L."/>
            <person name="Alfaro M."/>
            <person name="Sun H."/>
            <person name="Tritt A."/>
            <person name="Yoshinaga Y."/>
            <person name="Zwiers L.-H."/>
            <person name="Turgeon B."/>
            <person name="Goodwin S."/>
            <person name="Spatafora J."/>
            <person name="Crous P."/>
            <person name="Grigoriev I."/>
        </authorList>
    </citation>
    <scope>NUCLEOTIDE SEQUENCE</scope>
    <source>
        <strain evidence="5">ATCC 36951</strain>
    </source>
</reference>
<keyword evidence="6" id="KW-1185">Reference proteome</keyword>
<feature type="disulfide bond" evidence="3">
    <location>
        <begin position="240"/>
        <end position="254"/>
    </location>
</feature>
<feature type="domain" description="Chitin-binding type-1" evidence="4">
    <location>
        <begin position="118"/>
        <end position="162"/>
    </location>
</feature>
<proteinExistence type="predicted"/>
<feature type="disulfide bond" evidence="3">
    <location>
        <begin position="235"/>
        <end position="247"/>
    </location>
</feature>